<evidence type="ECO:0000256" key="15">
    <source>
        <dbReference type="ARBA" id="ARBA00023180"/>
    </source>
</evidence>
<feature type="domain" description="SAM" evidence="19">
    <location>
        <begin position="641"/>
        <end position="705"/>
    </location>
</feature>
<dbReference type="InterPro" id="IPR003961">
    <property type="entry name" value="FN3_dom"/>
</dbReference>
<dbReference type="FunFam" id="1.10.150.50:FF:000001">
    <property type="entry name" value="Ephrin type-A receptor 5"/>
    <property type="match status" value="1"/>
</dbReference>
<keyword evidence="10 16" id="KW-0067">ATP-binding</keyword>
<feature type="binding site" evidence="16">
    <location>
        <position position="392"/>
    </location>
    <ligand>
        <name>ATP</name>
        <dbReference type="ChEBI" id="CHEBI:30616"/>
    </ligand>
</feature>
<feature type="domain" description="Fibronectin type-III" evidence="20">
    <location>
        <begin position="62"/>
        <end position="170"/>
    </location>
</feature>
<evidence type="ECO:0000259" key="18">
    <source>
        <dbReference type="PROSITE" id="PS50011"/>
    </source>
</evidence>
<keyword evidence="4" id="KW-0597">Phosphoprotein</keyword>
<dbReference type="InterPro" id="IPR017441">
    <property type="entry name" value="Protein_kinase_ATP_BS"/>
</dbReference>
<dbReference type="Gene3D" id="1.10.510.10">
    <property type="entry name" value="Transferase(Phosphotransferase) domain 1"/>
    <property type="match status" value="1"/>
</dbReference>
<dbReference type="PRINTS" id="PR00109">
    <property type="entry name" value="TYRKINASE"/>
</dbReference>
<keyword evidence="13" id="KW-0829">Tyrosine-protein kinase</keyword>
<dbReference type="PANTHER" id="PTHR46877">
    <property type="entry name" value="EPH RECEPTOR A5"/>
    <property type="match status" value="1"/>
</dbReference>
<dbReference type="InterPro" id="IPR027936">
    <property type="entry name" value="Eph_TM"/>
</dbReference>
<keyword evidence="9" id="KW-0418">Kinase</keyword>
<dbReference type="FunFam" id="2.60.40.10:FF:002926">
    <property type="entry name" value="Receptor protein-tyrosine kinase"/>
    <property type="match status" value="1"/>
</dbReference>
<dbReference type="PROSITE" id="PS50011">
    <property type="entry name" value="PROTEIN_KINASE_DOM"/>
    <property type="match status" value="1"/>
</dbReference>
<dbReference type="GO" id="GO:0005886">
    <property type="term" value="C:plasma membrane"/>
    <property type="evidence" value="ECO:0007669"/>
    <property type="project" value="UniProtKB-SubCell"/>
</dbReference>
<dbReference type="eggNOG" id="KOG0196">
    <property type="taxonomic scope" value="Eukaryota"/>
</dbReference>
<dbReference type="SUPFAM" id="SSF56112">
    <property type="entry name" value="Protein kinase-like (PK-like)"/>
    <property type="match status" value="1"/>
</dbReference>
<dbReference type="PROSITE" id="PS50105">
    <property type="entry name" value="SAM_DOMAIN"/>
    <property type="match status" value="1"/>
</dbReference>
<feature type="non-terminal residue" evidence="21">
    <location>
        <position position="711"/>
    </location>
</feature>
<feature type="domain" description="Fibronectin type-III" evidence="20">
    <location>
        <begin position="171"/>
        <end position="268"/>
    </location>
</feature>
<evidence type="ECO:0000313" key="21">
    <source>
        <dbReference type="EMBL" id="EEN69892.1"/>
    </source>
</evidence>
<keyword evidence="15" id="KW-0325">Glycoprotein</keyword>
<evidence type="ECO:0000256" key="4">
    <source>
        <dbReference type="ARBA" id="ARBA00022553"/>
    </source>
</evidence>
<evidence type="ECO:0000256" key="5">
    <source>
        <dbReference type="ARBA" id="ARBA00022679"/>
    </source>
</evidence>
<evidence type="ECO:0000259" key="19">
    <source>
        <dbReference type="PROSITE" id="PS50105"/>
    </source>
</evidence>
<dbReference type="PROSITE" id="PS50853">
    <property type="entry name" value="FN3"/>
    <property type="match status" value="2"/>
</dbReference>
<evidence type="ECO:0000256" key="9">
    <source>
        <dbReference type="ARBA" id="ARBA00022777"/>
    </source>
</evidence>
<dbReference type="Gene3D" id="2.60.40.10">
    <property type="entry name" value="Immunoglobulins"/>
    <property type="match status" value="2"/>
</dbReference>
<dbReference type="InterPro" id="IPR013761">
    <property type="entry name" value="SAM/pointed_sf"/>
</dbReference>
<protein>
    <recommendedName>
        <fullName evidence="2">receptor protein-tyrosine kinase</fullName>
        <ecNumber evidence="2">2.7.10.1</ecNumber>
    </recommendedName>
</protein>
<keyword evidence="7" id="KW-0732">Signal</keyword>
<dbReference type="PROSITE" id="PS00107">
    <property type="entry name" value="PROTEIN_KINASE_ATP"/>
    <property type="match status" value="1"/>
</dbReference>
<evidence type="ECO:0000259" key="20">
    <source>
        <dbReference type="PROSITE" id="PS50853"/>
    </source>
</evidence>
<dbReference type="EMBL" id="GG666451">
    <property type="protein sequence ID" value="EEN69892.1"/>
    <property type="molecule type" value="Genomic_DNA"/>
</dbReference>
<dbReference type="SMART" id="SM00454">
    <property type="entry name" value="SAM"/>
    <property type="match status" value="1"/>
</dbReference>
<dbReference type="FunFam" id="3.30.200.20:FF:000143">
    <property type="entry name" value="Ephrin type-B receptor 6"/>
    <property type="match status" value="1"/>
</dbReference>
<feature type="non-terminal residue" evidence="21">
    <location>
        <position position="1"/>
    </location>
</feature>
<dbReference type="PRINTS" id="PR00014">
    <property type="entry name" value="FNTYPEIII"/>
</dbReference>
<dbReference type="Gene3D" id="2.10.50.10">
    <property type="entry name" value="Tumor Necrosis Factor Receptor, subunit A, domain 2"/>
    <property type="match status" value="1"/>
</dbReference>
<accession>C3XPM1</accession>
<dbReference type="InterPro" id="IPR020635">
    <property type="entry name" value="Tyr_kinase_cat_dom"/>
</dbReference>
<evidence type="ECO:0000256" key="13">
    <source>
        <dbReference type="ARBA" id="ARBA00023137"/>
    </source>
</evidence>
<dbReference type="Pfam" id="PF14575">
    <property type="entry name" value="EphA2_TM"/>
    <property type="match status" value="1"/>
</dbReference>
<evidence type="ECO:0000256" key="8">
    <source>
        <dbReference type="ARBA" id="ARBA00022741"/>
    </source>
</evidence>
<evidence type="ECO:0000256" key="17">
    <source>
        <dbReference type="SAM" id="Phobius"/>
    </source>
</evidence>
<evidence type="ECO:0000256" key="7">
    <source>
        <dbReference type="ARBA" id="ARBA00022729"/>
    </source>
</evidence>
<dbReference type="GO" id="GO:0005524">
    <property type="term" value="F:ATP binding"/>
    <property type="evidence" value="ECO:0007669"/>
    <property type="project" value="UniProtKB-UniRule"/>
</dbReference>
<dbReference type="SMART" id="SM00060">
    <property type="entry name" value="FN3"/>
    <property type="match status" value="2"/>
</dbReference>
<keyword evidence="12 17" id="KW-0472">Membrane</keyword>
<organism evidence="21">
    <name type="scientific">Branchiostoma floridae</name>
    <name type="common">Florida lancelet</name>
    <name type="synonym">Amphioxus</name>
    <dbReference type="NCBI Taxonomy" id="7739"/>
    <lineage>
        <taxon>Eukaryota</taxon>
        <taxon>Metazoa</taxon>
        <taxon>Chordata</taxon>
        <taxon>Cephalochordata</taxon>
        <taxon>Leptocardii</taxon>
        <taxon>Amphioxiformes</taxon>
        <taxon>Branchiostomatidae</taxon>
        <taxon>Branchiostoma</taxon>
    </lineage>
</organism>
<dbReference type="Gene3D" id="3.30.200.20">
    <property type="entry name" value="Phosphorylase Kinase, domain 1"/>
    <property type="match status" value="1"/>
</dbReference>
<dbReference type="InterPro" id="IPR008266">
    <property type="entry name" value="Tyr_kinase_AS"/>
</dbReference>
<dbReference type="SUPFAM" id="SSF49265">
    <property type="entry name" value="Fibronectin type III"/>
    <property type="match status" value="1"/>
</dbReference>
<evidence type="ECO:0000256" key="3">
    <source>
        <dbReference type="ARBA" id="ARBA00022475"/>
    </source>
</evidence>
<dbReference type="InterPro" id="IPR001660">
    <property type="entry name" value="SAM"/>
</dbReference>
<dbReference type="GO" id="GO:0004714">
    <property type="term" value="F:transmembrane receptor protein tyrosine kinase activity"/>
    <property type="evidence" value="ECO:0007669"/>
    <property type="project" value="UniProtKB-EC"/>
</dbReference>
<dbReference type="FunFam" id="2.60.40.10:FF:000059">
    <property type="entry name" value="Ephrin type-A receptor 6"/>
    <property type="match status" value="1"/>
</dbReference>
<name>C3XPM1_BRAFL</name>
<evidence type="ECO:0000256" key="14">
    <source>
        <dbReference type="ARBA" id="ARBA00023170"/>
    </source>
</evidence>
<dbReference type="CDD" id="cd09488">
    <property type="entry name" value="SAM_EPH-R"/>
    <property type="match status" value="1"/>
</dbReference>
<comment type="subcellular location">
    <subcellularLocation>
        <location evidence="1">Cell membrane</location>
        <topology evidence="1">Single-pass type I membrane protein</topology>
    </subcellularLocation>
</comment>
<dbReference type="EC" id="2.7.10.1" evidence="2"/>
<dbReference type="Pfam" id="PF00041">
    <property type="entry name" value="fn3"/>
    <property type="match status" value="2"/>
</dbReference>
<dbReference type="InterPro" id="IPR011009">
    <property type="entry name" value="Kinase-like_dom_sf"/>
</dbReference>
<keyword evidence="6 17" id="KW-0812">Transmembrane</keyword>
<keyword evidence="11 17" id="KW-1133">Transmembrane helix</keyword>
<dbReference type="InterPro" id="IPR000719">
    <property type="entry name" value="Prot_kinase_dom"/>
</dbReference>
<evidence type="ECO:0000256" key="1">
    <source>
        <dbReference type="ARBA" id="ARBA00004251"/>
    </source>
</evidence>
<dbReference type="Pfam" id="PF07714">
    <property type="entry name" value="PK_Tyr_Ser-Thr"/>
    <property type="match status" value="1"/>
</dbReference>
<evidence type="ECO:0000256" key="10">
    <source>
        <dbReference type="ARBA" id="ARBA00022840"/>
    </source>
</evidence>
<evidence type="ECO:0000256" key="16">
    <source>
        <dbReference type="PROSITE-ProRule" id="PRU10141"/>
    </source>
</evidence>
<dbReference type="InterPro" id="IPR050449">
    <property type="entry name" value="Ephrin_rcpt_TKs"/>
</dbReference>
<evidence type="ECO:0000256" key="2">
    <source>
        <dbReference type="ARBA" id="ARBA00011902"/>
    </source>
</evidence>
<dbReference type="FunFam" id="1.10.510.10:FF:000019">
    <property type="entry name" value="Ephrin type-A receptor 5"/>
    <property type="match status" value="1"/>
</dbReference>
<dbReference type="PANTHER" id="PTHR46877:SF14">
    <property type="entry name" value="RECEPTOR PROTEIN-TYROSINE KINASE"/>
    <property type="match status" value="1"/>
</dbReference>
<feature type="domain" description="Protein kinase" evidence="18">
    <location>
        <begin position="360"/>
        <end position="625"/>
    </location>
</feature>
<evidence type="ECO:0000256" key="12">
    <source>
        <dbReference type="ARBA" id="ARBA00023136"/>
    </source>
</evidence>
<dbReference type="InterPro" id="IPR013783">
    <property type="entry name" value="Ig-like_fold"/>
</dbReference>
<dbReference type="Gene3D" id="1.10.150.50">
    <property type="entry name" value="Transcription Factor, Ets-1"/>
    <property type="match status" value="1"/>
</dbReference>
<feature type="transmembrane region" description="Helical" evidence="17">
    <location>
        <begin position="286"/>
        <end position="307"/>
    </location>
</feature>
<dbReference type="SUPFAM" id="SSF47769">
    <property type="entry name" value="SAM/Pointed domain"/>
    <property type="match status" value="1"/>
</dbReference>
<keyword evidence="5" id="KW-0808">Transferase</keyword>
<dbReference type="InParanoid" id="C3XPM1"/>
<dbReference type="PROSITE" id="PS00109">
    <property type="entry name" value="PROTEIN_KINASE_TYR"/>
    <property type="match status" value="1"/>
</dbReference>
<dbReference type="InterPro" id="IPR036116">
    <property type="entry name" value="FN3_sf"/>
</dbReference>
<dbReference type="STRING" id="7739.C3XPM1"/>
<proteinExistence type="predicted"/>
<evidence type="ECO:0000256" key="6">
    <source>
        <dbReference type="ARBA" id="ARBA00022692"/>
    </source>
</evidence>
<keyword evidence="3" id="KW-1003">Cell membrane</keyword>
<dbReference type="FunFam" id="2.10.50.10:FF:000091">
    <property type="entry name" value="EPH receptor B6"/>
    <property type="match status" value="1"/>
</dbReference>
<sequence length="711" mass="79822">ACKEGTFKPNAGNYECMPCPLYSHAHRTGETRCTCDRGYYRSPRDKPTDACTGRFMPISSAPPSKPRNIISTVNMTTVELQWETPVDNGGRNDLRYKIVCWRCHDITCVECRRAVQYRPAKVGLNNTVVTIEGLMAYTKYRFEVHAENGVSSTSRVKDRFESITLKTNVAPPSQIQSIIQAASTETAMTIEWSVPAQPNGKILEYRIQFYRARDGPGMTAIIKVDGDVQSATVENLENSEEYVFQVQARTIAGYGKLSEPITLRTSYTVAFSHTGAQAPLGSDQPVLIAAIAAAGGFVLVLSLFILVCVQHLQCHINIAIPVRLPGFVAPRVKTYIDPHTYEDPQHAVREFARELEPSCLTIEQVIGGGKFGDVCKGRLKVGKGQYLDVAIKTLKPGSTDKMKDDFLTEASIMGQFNDPNIIKLQGVITKSQWLTKHVFYIFPCLFQKHDGKFQVTQLVGMIRGVASGMRYLAEMNYVHRDLAARNVLINSQLVCKVSDFGLSRVLGDDPDAAYTTNVSHGGKIPIRWTSPEAIAFRKFTSASDVWSYGVLVWEVMSYGERPYWNWSNQDVIKSVEAGYRLPPPMDCPQAIYQLMTDCWERERNARPKFTLIVERVDRMIRNPAVLKVLAQPRPMQPSFQPVLPTVPQWLDSMKMGRYRDNFTNGGYSSMDLVMKMNIRDLQGIGVTMLAHQKKILNSIQNLHTQLSDCWP</sequence>
<dbReference type="FunCoup" id="C3XPM1">
    <property type="interactions" value="395"/>
</dbReference>
<gene>
    <name evidence="21" type="ORF">BRAFLDRAFT_208614</name>
</gene>
<dbReference type="SMART" id="SM00219">
    <property type="entry name" value="TyrKc"/>
    <property type="match status" value="1"/>
</dbReference>
<keyword evidence="14" id="KW-0675">Receptor</keyword>
<keyword evidence="8 16" id="KW-0547">Nucleotide-binding</keyword>
<dbReference type="InterPro" id="IPR001245">
    <property type="entry name" value="Ser-Thr/Tyr_kinase_cat_dom"/>
</dbReference>
<evidence type="ECO:0000256" key="11">
    <source>
        <dbReference type="ARBA" id="ARBA00022989"/>
    </source>
</evidence>
<reference evidence="21" key="1">
    <citation type="journal article" date="2008" name="Nature">
        <title>The amphioxus genome and the evolution of the chordate karyotype.</title>
        <authorList>
            <consortium name="US DOE Joint Genome Institute (JGI-PGF)"/>
            <person name="Putnam N.H."/>
            <person name="Butts T."/>
            <person name="Ferrier D.E.K."/>
            <person name="Furlong R.F."/>
            <person name="Hellsten U."/>
            <person name="Kawashima T."/>
            <person name="Robinson-Rechavi M."/>
            <person name="Shoguchi E."/>
            <person name="Terry A."/>
            <person name="Yu J.-K."/>
            <person name="Benito-Gutierrez E.L."/>
            <person name="Dubchak I."/>
            <person name="Garcia-Fernandez J."/>
            <person name="Gibson-Brown J.J."/>
            <person name="Grigoriev I.V."/>
            <person name="Horton A.C."/>
            <person name="de Jong P.J."/>
            <person name="Jurka J."/>
            <person name="Kapitonov V.V."/>
            <person name="Kohara Y."/>
            <person name="Kuroki Y."/>
            <person name="Lindquist E."/>
            <person name="Lucas S."/>
            <person name="Osoegawa K."/>
            <person name="Pennacchio L.A."/>
            <person name="Salamov A.A."/>
            <person name="Satou Y."/>
            <person name="Sauka-Spengler T."/>
            <person name="Schmutz J."/>
            <person name="Shin-I T."/>
            <person name="Toyoda A."/>
            <person name="Bronner-Fraser M."/>
            <person name="Fujiyama A."/>
            <person name="Holland L.Z."/>
            <person name="Holland P.W.H."/>
            <person name="Satoh N."/>
            <person name="Rokhsar D.S."/>
        </authorList>
    </citation>
    <scope>NUCLEOTIDE SEQUENCE [LARGE SCALE GENOMIC DNA]</scope>
    <source>
        <strain evidence="21">S238N-H82</strain>
        <tissue evidence="21">Testes</tissue>
    </source>
</reference>
<dbReference type="CDD" id="cd00063">
    <property type="entry name" value="FN3"/>
    <property type="match status" value="2"/>
</dbReference>
<dbReference type="AlphaFoldDB" id="C3XPM1"/>
<dbReference type="Pfam" id="PF00536">
    <property type="entry name" value="SAM_1"/>
    <property type="match status" value="1"/>
</dbReference>